<sequence>MSTDLRQFFTTDHVPDKLEPNTYEKFFINALSYTSPKAIDDLTIAFEEDESNDLIQNFQEIDLLDEHVFPDVIDYEFEEVILSPFFDRNEFLVDGFETIIEGLYDEQNEVFVNVSFIIPQLKGVFRETYAEAKEWCEYSDETLSEPKVDYYCLGTTEMQFLYIKFKNKGKARKFRKLYKKSYQIRAMLYGFGYRFINGQFVKGNVRNIEIEGWEYPDLNFGVANEALEIMANVSKKERHNTELLQIIVERKVDDCDYKFTSNALISALSNTLKTKSEVIM</sequence>
<organism evidence="1">
    <name type="scientific">Siphoviridae sp. ctHhH6</name>
    <dbReference type="NCBI Taxonomy" id="2825422"/>
    <lineage>
        <taxon>Viruses</taxon>
        <taxon>Duplodnaviria</taxon>
        <taxon>Heunggongvirae</taxon>
        <taxon>Uroviricota</taxon>
        <taxon>Caudoviricetes</taxon>
    </lineage>
</organism>
<proteinExistence type="predicted"/>
<evidence type="ECO:0000313" key="1">
    <source>
        <dbReference type="EMBL" id="DAE16952.1"/>
    </source>
</evidence>
<dbReference type="EMBL" id="BK015633">
    <property type="protein sequence ID" value="DAE16952.1"/>
    <property type="molecule type" value="Genomic_DNA"/>
</dbReference>
<accession>A0A8S5QCZ2</accession>
<reference evidence="1" key="1">
    <citation type="journal article" date="2021" name="Proc. Natl. Acad. Sci. U.S.A.">
        <title>A Catalog of Tens of Thousands of Viruses from Human Metagenomes Reveals Hidden Associations with Chronic Diseases.</title>
        <authorList>
            <person name="Tisza M.J."/>
            <person name="Buck C.B."/>
        </authorList>
    </citation>
    <scope>NUCLEOTIDE SEQUENCE</scope>
    <source>
        <strain evidence="1">CtHhH6</strain>
    </source>
</reference>
<protein>
    <submittedName>
        <fullName evidence="1">Uncharacterized protein</fullName>
    </submittedName>
</protein>
<name>A0A8S5QCZ2_9CAUD</name>